<reference evidence="1 2" key="1">
    <citation type="submission" date="2017-04" db="EMBL/GenBank/DDBJ databases">
        <title>Monoglobus pectinilyticus 14 draft genome.</title>
        <authorList>
            <person name="Kim C."/>
            <person name="Rosendale D.I."/>
            <person name="Kelly W.J."/>
            <person name="Tannock G.W."/>
            <person name="Patchett M.L."/>
            <person name="Jordens J.Z."/>
        </authorList>
    </citation>
    <scope>NUCLEOTIDE SEQUENCE [LARGE SCALE GENOMIC DNA]</scope>
    <source>
        <strain evidence="1 2">14</strain>
    </source>
</reference>
<dbReference type="AlphaFoldDB" id="A0A2K9P0M5"/>
<proteinExistence type="predicted"/>
<dbReference type="OrthoDB" id="2086254at2"/>
<sequence>MRNYQPKKNNPYILPSNLYMRMLYLVRDYNRLKEEYANIIHEMPHNDGMPKGNMTGDPTLEKVLKTESISREVGAVEQALYQVPQEYRKGVFDNICYGDKFPIIAGEATYRRWRCRFIYYIAKNLNQI</sequence>
<keyword evidence="2" id="KW-1185">Reference proteome</keyword>
<dbReference type="KEGG" id="mpec:B9O19_00641"/>
<gene>
    <name evidence="1" type="ORF">B9O19_00641</name>
</gene>
<dbReference type="RefSeq" id="WP_102365077.1">
    <property type="nucleotide sequence ID" value="NZ_CP020991.1"/>
</dbReference>
<evidence type="ECO:0000313" key="2">
    <source>
        <dbReference type="Proteomes" id="UP000235589"/>
    </source>
</evidence>
<dbReference type="EMBL" id="CP020991">
    <property type="protein sequence ID" value="AUO18824.1"/>
    <property type="molecule type" value="Genomic_DNA"/>
</dbReference>
<evidence type="ECO:0000313" key="1">
    <source>
        <dbReference type="EMBL" id="AUO18824.1"/>
    </source>
</evidence>
<protein>
    <submittedName>
        <fullName evidence="1">Uncharacterized protein</fullName>
    </submittedName>
</protein>
<organism evidence="1 2">
    <name type="scientific">Monoglobus pectinilyticus</name>
    <dbReference type="NCBI Taxonomy" id="1981510"/>
    <lineage>
        <taxon>Bacteria</taxon>
        <taxon>Bacillati</taxon>
        <taxon>Bacillota</taxon>
        <taxon>Clostridia</taxon>
        <taxon>Monoglobales</taxon>
        <taxon>Monoglobaceae</taxon>
        <taxon>Monoglobus</taxon>
    </lineage>
</organism>
<dbReference type="Proteomes" id="UP000235589">
    <property type="component" value="Chromosome"/>
</dbReference>
<name>A0A2K9P0M5_9FIRM</name>
<dbReference type="GeneID" id="98062068"/>
<accession>A0A2K9P0M5</accession>